<proteinExistence type="predicted"/>
<evidence type="ECO:0000313" key="1">
    <source>
        <dbReference type="EMBL" id="AYD47853.1"/>
    </source>
</evidence>
<dbReference type="RefSeq" id="WP_119987609.1">
    <property type="nucleotide sequence ID" value="NZ_CP032489.1"/>
</dbReference>
<evidence type="ECO:0000313" key="2">
    <source>
        <dbReference type="Proteomes" id="UP000266118"/>
    </source>
</evidence>
<dbReference type="OrthoDB" id="980645at2"/>
<dbReference type="KEGG" id="ark:D6B99_09780"/>
<gene>
    <name evidence="1" type="ORF">D6B99_09780</name>
</gene>
<dbReference type="Proteomes" id="UP000266118">
    <property type="component" value="Chromosome"/>
</dbReference>
<protein>
    <submittedName>
        <fullName evidence="1">Uncharacterized protein</fullName>
    </submittedName>
</protein>
<keyword evidence="2" id="KW-1185">Reference proteome</keyword>
<name>A0A386HQ07_9BACT</name>
<organism evidence="1 2">
    <name type="scientific">Arachidicoccus soli</name>
    <dbReference type="NCBI Taxonomy" id="2341117"/>
    <lineage>
        <taxon>Bacteria</taxon>
        <taxon>Pseudomonadati</taxon>
        <taxon>Bacteroidota</taxon>
        <taxon>Chitinophagia</taxon>
        <taxon>Chitinophagales</taxon>
        <taxon>Chitinophagaceae</taxon>
        <taxon>Arachidicoccus</taxon>
    </lineage>
</organism>
<dbReference type="AlphaFoldDB" id="A0A386HQ07"/>
<reference evidence="1 2" key="1">
    <citation type="submission" date="2018-09" db="EMBL/GenBank/DDBJ databases">
        <title>Arachidicoccus sp. nov., a bacterium isolated from soil.</title>
        <authorList>
            <person name="Weon H.-Y."/>
            <person name="Kwon S.-W."/>
            <person name="Lee S.A."/>
        </authorList>
    </citation>
    <scope>NUCLEOTIDE SEQUENCE [LARGE SCALE GENOMIC DNA]</scope>
    <source>
        <strain evidence="1 2">KIS59-12</strain>
    </source>
</reference>
<dbReference type="EMBL" id="CP032489">
    <property type="protein sequence ID" value="AYD47853.1"/>
    <property type="molecule type" value="Genomic_DNA"/>
</dbReference>
<sequence>MLKGFVAIFLLLLIFCQSFNRFLVKVSFYANQNYIAKNLCINRDNPSMHCNGKCQLTKKLSDTDKQDQQNPQKRSANEMDVFFFPPVSFLPVIFNADVHQPLNGHYVALIPQTFFAATFHPPTV</sequence>
<accession>A0A386HQ07</accession>